<dbReference type="Gene3D" id="1.10.287.70">
    <property type="match status" value="1"/>
</dbReference>
<dbReference type="OrthoDB" id="9799090at2"/>
<keyword evidence="9 11" id="KW-0472">Membrane</keyword>
<proteinExistence type="predicted"/>
<dbReference type="GO" id="GO:0005886">
    <property type="term" value="C:plasma membrane"/>
    <property type="evidence" value="ECO:0007669"/>
    <property type="project" value="TreeGrafter"/>
</dbReference>
<dbReference type="RefSeq" id="WP_083583181.1">
    <property type="nucleotide sequence ID" value="NZ_MPPI01000042.1"/>
</dbReference>
<keyword evidence="5" id="KW-0851">Voltage-gated channel</keyword>
<dbReference type="EMBL" id="PVWG01000045">
    <property type="protein sequence ID" value="PSB16248.1"/>
    <property type="molecule type" value="Genomic_DNA"/>
</dbReference>
<name>A0A2T1D6Y4_9CYAN</name>
<keyword evidence="8" id="KW-0406">Ion transport</keyword>
<evidence type="ECO:0000259" key="13">
    <source>
        <dbReference type="Pfam" id="PF17655"/>
    </source>
</evidence>
<dbReference type="Pfam" id="PF07885">
    <property type="entry name" value="Ion_trans_2"/>
    <property type="match status" value="1"/>
</dbReference>
<reference evidence="14 15" key="1">
    <citation type="submission" date="2018-02" db="EMBL/GenBank/DDBJ databases">
        <authorList>
            <person name="Cohen D.B."/>
            <person name="Kent A.D."/>
        </authorList>
    </citation>
    <scope>NUCLEOTIDE SEQUENCE [LARGE SCALE GENOMIC DNA]</scope>
    <source>
        <strain evidence="14 15">ULC007</strain>
    </source>
</reference>
<keyword evidence="3" id="KW-0633">Potassium transport</keyword>
<reference evidence="14 15" key="2">
    <citation type="submission" date="2018-03" db="EMBL/GenBank/DDBJ databases">
        <title>The ancient ancestry and fast evolution of plastids.</title>
        <authorList>
            <person name="Moore K.R."/>
            <person name="Magnabosco C."/>
            <person name="Momper L."/>
            <person name="Gold D.A."/>
            <person name="Bosak T."/>
            <person name="Fournier G.P."/>
        </authorList>
    </citation>
    <scope>NUCLEOTIDE SEQUENCE [LARGE SCALE GENOMIC DNA]</scope>
    <source>
        <strain evidence="14 15">ULC007</strain>
    </source>
</reference>
<dbReference type="SUPFAM" id="SSF81324">
    <property type="entry name" value="Voltage-gated potassium channels"/>
    <property type="match status" value="1"/>
</dbReference>
<dbReference type="InterPro" id="IPR013518">
    <property type="entry name" value="K_chnl_inward-rec_Kir_cyto"/>
</dbReference>
<evidence type="ECO:0000256" key="6">
    <source>
        <dbReference type="ARBA" id="ARBA00022958"/>
    </source>
</evidence>
<dbReference type="SUPFAM" id="SSF81296">
    <property type="entry name" value="E set domains"/>
    <property type="match status" value="1"/>
</dbReference>
<evidence type="ECO:0000313" key="14">
    <source>
        <dbReference type="EMBL" id="PSB16248.1"/>
    </source>
</evidence>
<dbReference type="AlphaFoldDB" id="A0A2T1D6Y4"/>
<dbReference type="PANTHER" id="PTHR11767:SF102">
    <property type="entry name" value="INWARDLY RECTIFYING POTASSIUM CHANNEL 1, ISOFORM F"/>
    <property type="match status" value="1"/>
</dbReference>
<dbReference type="PANTHER" id="PTHR11767">
    <property type="entry name" value="INWARD RECTIFIER POTASSIUM CHANNEL"/>
    <property type="match status" value="1"/>
</dbReference>
<keyword evidence="15" id="KW-1185">Reference proteome</keyword>
<evidence type="ECO:0000256" key="3">
    <source>
        <dbReference type="ARBA" id="ARBA00022538"/>
    </source>
</evidence>
<dbReference type="GO" id="GO:0034765">
    <property type="term" value="P:regulation of monoatomic ion transmembrane transport"/>
    <property type="evidence" value="ECO:0007669"/>
    <property type="project" value="TreeGrafter"/>
</dbReference>
<comment type="caution">
    <text evidence="14">The sequence shown here is derived from an EMBL/GenBank/DDBJ whole genome shotgun (WGS) entry which is preliminary data.</text>
</comment>
<keyword evidence="7 11" id="KW-1133">Transmembrane helix</keyword>
<feature type="domain" description="Inward rectifier potassium channel C-terminal" evidence="13">
    <location>
        <begin position="156"/>
        <end position="307"/>
    </location>
</feature>
<accession>A0A2T1D6Y4</accession>
<evidence type="ECO:0000256" key="2">
    <source>
        <dbReference type="ARBA" id="ARBA00022448"/>
    </source>
</evidence>
<evidence type="ECO:0000256" key="8">
    <source>
        <dbReference type="ARBA" id="ARBA00023065"/>
    </source>
</evidence>
<protein>
    <submittedName>
        <fullName evidence="14">ATP-sensitive inward rectifier potassium channel 10</fullName>
    </submittedName>
</protein>
<dbReference type="InterPro" id="IPR014756">
    <property type="entry name" value="Ig_E-set"/>
</dbReference>
<dbReference type="InterPro" id="IPR013099">
    <property type="entry name" value="K_chnl_dom"/>
</dbReference>
<evidence type="ECO:0000259" key="12">
    <source>
        <dbReference type="Pfam" id="PF07885"/>
    </source>
</evidence>
<dbReference type="Pfam" id="PF17655">
    <property type="entry name" value="IRK_C"/>
    <property type="match status" value="1"/>
</dbReference>
<gene>
    <name evidence="14" type="ORF">C7B65_22250</name>
</gene>
<feature type="domain" description="Potassium channel" evidence="12">
    <location>
        <begin position="77"/>
        <end position="146"/>
    </location>
</feature>
<sequence length="308" mass="34944">MKLLSKRFVRRLIGRQQSQESTPSAPQRMLDEKGHANVVRMGIERSPWDDLYYLLLTISWSRFFALTMLLYGVVNTLFALFYLVGGDNLANAQPGSFWDAFFFSVQTMATIGYGAISPKTFYGNVVVSIEAMLGLLGVAVITGLAFARLARPTARILFSRVAIIAQYNGVPTLMFRTANQRGNQILEARLWVFLVRDEVTEEGQSIRRFYDLSLSRQLSPVFNLTWTAMHPIDENSPLYGETPESLRDRATEIVVSLTGIDETVAQTVHARYSYLTQEILWDMQFADLLTQTSDGRRAIDFTRFHDVL</sequence>
<organism evidence="14 15">
    <name type="scientific">Phormidesmis priestleyi ULC007</name>
    <dbReference type="NCBI Taxonomy" id="1920490"/>
    <lineage>
        <taxon>Bacteria</taxon>
        <taxon>Bacillati</taxon>
        <taxon>Cyanobacteriota</taxon>
        <taxon>Cyanophyceae</taxon>
        <taxon>Leptolyngbyales</taxon>
        <taxon>Leptolyngbyaceae</taxon>
        <taxon>Phormidesmis</taxon>
    </lineage>
</organism>
<dbReference type="GO" id="GO:0005242">
    <property type="term" value="F:inward rectifier potassium channel activity"/>
    <property type="evidence" value="ECO:0007669"/>
    <property type="project" value="InterPro"/>
</dbReference>
<dbReference type="Gene3D" id="2.60.40.1400">
    <property type="entry name" value="G protein-activated inward rectifier potassium channel 1"/>
    <property type="match status" value="1"/>
</dbReference>
<feature type="transmembrane region" description="Helical" evidence="11">
    <location>
        <begin position="97"/>
        <end position="116"/>
    </location>
</feature>
<keyword evidence="10 14" id="KW-0407">Ion channel</keyword>
<evidence type="ECO:0000256" key="4">
    <source>
        <dbReference type="ARBA" id="ARBA00022692"/>
    </source>
</evidence>
<dbReference type="GO" id="GO:1990573">
    <property type="term" value="P:potassium ion import across plasma membrane"/>
    <property type="evidence" value="ECO:0007669"/>
    <property type="project" value="TreeGrafter"/>
</dbReference>
<keyword evidence="2" id="KW-0813">Transport</keyword>
<keyword evidence="4 11" id="KW-0812">Transmembrane</keyword>
<evidence type="ECO:0000256" key="1">
    <source>
        <dbReference type="ARBA" id="ARBA00004141"/>
    </source>
</evidence>
<keyword evidence="6" id="KW-0630">Potassium</keyword>
<evidence type="ECO:0000256" key="7">
    <source>
        <dbReference type="ARBA" id="ARBA00022989"/>
    </source>
</evidence>
<evidence type="ECO:0000256" key="10">
    <source>
        <dbReference type="ARBA" id="ARBA00023303"/>
    </source>
</evidence>
<dbReference type="STRING" id="1920490.GCA_001895925_05298"/>
<evidence type="ECO:0000256" key="11">
    <source>
        <dbReference type="SAM" id="Phobius"/>
    </source>
</evidence>
<comment type="subcellular location">
    <subcellularLocation>
        <location evidence="1">Membrane</location>
        <topology evidence="1">Multi-pass membrane protein</topology>
    </subcellularLocation>
</comment>
<feature type="transmembrane region" description="Helical" evidence="11">
    <location>
        <begin position="122"/>
        <end position="147"/>
    </location>
</feature>
<dbReference type="InterPro" id="IPR016449">
    <property type="entry name" value="K_chnl_inward-rec_Kir"/>
</dbReference>
<feature type="transmembrane region" description="Helical" evidence="11">
    <location>
        <begin position="63"/>
        <end position="85"/>
    </location>
</feature>
<evidence type="ECO:0000256" key="9">
    <source>
        <dbReference type="ARBA" id="ARBA00023136"/>
    </source>
</evidence>
<evidence type="ECO:0000313" key="15">
    <source>
        <dbReference type="Proteomes" id="UP000238634"/>
    </source>
</evidence>
<evidence type="ECO:0000256" key="5">
    <source>
        <dbReference type="ARBA" id="ARBA00022882"/>
    </source>
</evidence>
<dbReference type="GO" id="GO:0034702">
    <property type="term" value="C:monoatomic ion channel complex"/>
    <property type="evidence" value="ECO:0007669"/>
    <property type="project" value="UniProtKB-KW"/>
</dbReference>
<dbReference type="Proteomes" id="UP000238634">
    <property type="component" value="Unassembled WGS sequence"/>
</dbReference>
<dbReference type="InterPro" id="IPR041647">
    <property type="entry name" value="IRK_C"/>
</dbReference>
<dbReference type="PRINTS" id="PR01320">
    <property type="entry name" value="KIRCHANNEL"/>
</dbReference>